<evidence type="ECO:0000256" key="1">
    <source>
        <dbReference type="SAM" id="MobiDB-lite"/>
    </source>
</evidence>
<name>A0AA47MWJ5_MERPO</name>
<proteinExistence type="predicted"/>
<dbReference type="SUPFAM" id="SSF47353">
    <property type="entry name" value="Retrovirus capsid dimerization domain-like"/>
    <property type="match status" value="1"/>
</dbReference>
<organism evidence="3 4">
    <name type="scientific">Merluccius polli</name>
    <name type="common">Benguela hake</name>
    <name type="synonym">Merluccius cadenati</name>
    <dbReference type="NCBI Taxonomy" id="89951"/>
    <lineage>
        <taxon>Eukaryota</taxon>
        <taxon>Metazoa</taxon>
        <taxon>Chordata</taxon>
        <taxon>Craniata</taxon>
        <taxon>Vertebrata</taxon>
        <taxon>Euteleostomi</taxon>
        <taxon>Actinopterygii</taxon>
        <taxon>Neopterygii</taxon>
        <taxon>Teleostei</taxon>
        <taxon>Neoteleostei</taxon>
        <taxon>Acanthomorphata</taxon>
        <taxon>Zeiogadaria</taxon>
        <taxon>Gadariae</taxon>
        <taxon>Gadiformes</taxon>
        <taxon>Gadoidei</taxon>
        <taxon>Merlucciidae</taxon>
        <taxon>Merluccius</taxon>
    </lineage>
</organism>
<dbReference type="EMBL" id="JAOPHQ010002277">
    <property type="protein sequence ID" value="KAK0147942.1"/>
    <property type="molecule type" value="Genomic_DNA"/>
</dbReference>
<sequence length="307" mass="33577">MLLNNLWGGVVHQPQEGAVEGARESSASSMLDPRGPDLDARVADGARARPAATTRRPGGCNPGGSAGEGRILEKIVLEQFVEGLPAATSDWVLCHRPADLAGAITLTEDHLAVLSRGRAHEGRPASPGGPTPAPRRGPAGNCLADLLAAFIDPDIMNKDVHIKRKLKLEEGEGSGVLCDCLSEFWGEFYSKCTLGTEAKTPYLRCEYQVQEWQAIARILVMGWTTVRYFPLLLPLPFLEEAFYGTRYSSVTDSCSMSQKKRKILELALESFESVDKDDLMDVLDAHDCQARQSCHMTVLPLKTQWLD</sequence>
<keyword evidence="4" id="KW-1185">Reference proteome</keyword>
<reference evidence="3" key="1">
    <citation type="journal article" date="2023" name="Front. Mar. Sci.">
        <title>A new Merluccius polli reference genome to investigate the effects of global change in West African waters.</title>
        <authorList>
            <person name="Mateo J.L."/>
            <person name="Blanco-Fernandez C."/>
            <person name="Garcia-Vazquez E."/>
            <person name="Machado-Schiaffino G."/>
        </authorList>
    </citation>
    <scope>NUCLEOTIDE SEQUENCE</scope>
    <source>
        <strain evidence="3">C29</strain>
        <tissue evidence="3">Fin</tissue>
    </source>
</reference>
<evidence type="ECO:0000313" key="4">
    <source>
        <dbReference type="Proteomes" id="UP001174136"/>
    </source>
</evidence>
<dbReference type="Pfam" id="PF02023">
    <property type="entry name" value="SCAN"/>
    <property type="match status" value="1"/>
</dbReference>
<dbReference type="InterPro" id="IPR003309">
    <property type="entry name" value="SCAN_dom"/>
</dbReference>
<comment type="caution">
    <text evidence="3">The sequence shown here is derived from an EMBL/GenBank/DDBJ whole genome shotgun (WGS) entry which is preliminary data.</text>
</comment>
<feature type="region of interest" description="Disordered" evidence="1">
    <location>
        <begin position="15"/>
        <end position="37"/>
    </location>
</feature>
<dbReference type="Gene3D" id="1.10.4020.10">
    <property type="entry name" value="DNA breaking-rejoining enzymes"/>
    <property type="match status" value="1"/>
</dbReference>
<feature type="region of interest" description="Disordered" evidence="1">
    <location>
        <begin position="116"/>
        <end position="137"/>
    </location>
</feature>
<dbReference type="Proteomes" id="UP001174136">
    <property type="component" value="Unassembled WGS sequence"/>
</dbReference>
<evidence type="ECO:0000259" key="2">
    <source>
        <dbReference type="PROSITE" id="PS50804"/>
    </source>
</evidence>
<protein>
    <recommendedName>
        <fullName evidence="2">SCAN box domain-containing protein</fullName>
    </recommendedName>
</protein>
<dbReference type="PROSITE" id="PS50804">
    <property type="entry name" value="SCAN_BOX"/>
    <property type="match status" value="1"/>
</dbReference>
<accession>A0AA47MWJ5</accession>
<evidence type="ECO:0000313" key="3">
    <source>
        <dbReference type="EMBL" id="KAK0147942.1"/>
    </source>
</evidence>
<feature type="domain" description="SCAN box" evidence="2">
    <location>
        <begin position="70"/>
        <end position="109"/>
    </location>
</feature>
<gene>
    <name evidence="3" type="ORF">N1851_012402</name>
</gene>
<dbReference type="AlphaFoldDB" id="A0AA47MWJ5"/>
<dbReference type="InterPro" id="IPR038269">
    <property type="entry name" value="SCAN_sf"/>
</dbReference>